<reference evidence="4 5" key="1">
    <citation type="submission" date="2024-01" db="EMBL/GenBank/DDBJ databases">
        <title>The genomes of 5 underutilized Papilionoideae crops provide insights into root nodulation and disease resistanc.</title>
        <authorList>
            <person name="Yuan L."/>
        </authorList>
    </citation>
    <scope>NUCLEOTIDE SEQUENCE [LARGE SCALE GENOMIC DNA]</scope>
    <source>
        <strain evidence="4">ZHUSHIDOU_FW_LH</strain>
        <tissue evidence="4">Leaf</tissue>
    </source>
</reference>
<feature type="region of interest" description="Disordered" evidence="2">
    <location>
        <begin position="192"/>
        <end position="239"/>
    </location>
</feature>
<dbReference type="SMART" id="SM00666">
    <property type="entry name" value="PB1"/>
    <property type="match status" value="1"/>
</dbReference>
<dbReference type="Gene3D" id="3.10.20.90">
    <property type="entry name" value="Phosphatidylinositol 3-kinase Catalytic Subunit, Chain A, domain 1"/>
    <property type="match status" value="1"/>
</dbReference>
<dbReference type="PANTHER" id="PTHR31066">
    <property type="entry name" value="OS05G0427100 PROTEIN-RELATED"/>
    <property type="match status" value="1"/>
</dbReference>
<feature type="domain" description="PB1" evidence="3">
    <location>
        <begin position="61"/>
        <end position="151"/>
    </location>
</feature>
<feature type="compositionally biased region" description="Pro residues" evidence="2">
    <location>
        <begin position="211"/>
        <end position="221"/>
    </location>
</feature>
<name>A0AAN9FJS5_CROPI</name>
<evidence type="ECO:0000259" key="3">
    <source>
        <dbReference type="SMART" id="SM00666"/>
    </source>
</evidence>
<dbReference type="Proteomes" id="UP001372338">
    <property type="component" value="Unassembled WGS sequence"/>
</dbReference>
<gene>
    <name evidence="4" type="ORF">RIF29_16992</name>
</gene>
<keyword evidence="1" id="KW-0175">Coiled coil</keyword>
<dbReference type="AlphaFoldDB" id="A0AAN9FJS5"/>
<proteinExistence type="predicted"/>
<dbReference type="EMBL" id="JAYWIO010000003">
    <property type="protein sequence ID" value="KAK7275866.1"/>
    <property type="molecule type" value="Genomic_DNA"/>
</dbReference>
<organism evidence="4 5">
    <name type="scientific">Crotalaria pallida</name>
    <name type="common">Smooth rattlebox</name>
    <name type="synonym">Crotalaria striata</name>
    <dbReference type="NCBI Taxonomy" id="3830"/>
    <lineage>
        <taxon>Eukaryota</taxon>
        <taxon>Viridiplantae</taxon>
        <taxon>Streptophyta</taxon>
        <taxon>Embryophyta</taxon>
        <taxon>Tracheophyta</taxon>
        <taxon>Spermatophyta</taxon>
        <taxon>Magnoliopsida</taxon>
        <taxon>eudicotyledons</taxon>
        <taxon>Gunneridae</taxon>
        <taxon>Pentapetalae</taxon>
        <taxon>rosids</taxon>
        <taxon>fabids</taxon>
        <taxon>Fabales</taxon>
        <taxon>Fabaceae</taxon>
        <taxon>Papilionoideae</taxon>
        <taxon>50 kb inversion clade</taxon>
        <taxon>genistoids sensu lato</taxon>
        <taxon>core genistoids</taxon>
        <taxon>Crotalarieae</taxon>
        <taxon>Crotalaria</taxon>
    </lineage>
</organism>
<feature type="compositionally biased region" description="Polar residues" evidence="2">
    <location>
        <begin position="28"/>
        <end position="37"/>
    </location>
</feature>
<evidence type="ECO:0000313" key="5">
    <source>
        <dbReference type="Proteomes" id="UP001372338"/>
    </source>
</evidence>
<feature type="compositionally biased region" description="Polar residues" evidence="2">
    <location>
        <begin position="1"/>
        <end position="20"/>
    </location>
</feature>
<evidence type="ECO:0000256" key="1">
    <source>
        <dbReference type="SAM" id="Coils"/>
    </source>
</evidence>
<sequence>MEKNHSFNSNPNSRDTSPTSRDALLPNDTATNNSNSFDDPPPHSYKVKFLCSYGGKIQPRPHDNHLSYVGGDTKILAVDRSIKFSSIMSKLSSLANNATLCFKYQLPGEDLDALISVTNDEDLDHMMVEYDRLSRASPTKPARMRLILFPLNGNNAAPPNSSSPAPNYVPEPKPERQWFVDALNSVQIPHLERPPPPPNPDFLFGFDKVYPKPPDTAPSPTVPDFAAKDAECGPEERKAVIEEPRIHEELQKLQIANNENQQQQHQQQQHQQLQQQQLLLHQLKINEENGGVYGINGADSYYVQKTPEKVTPLVASNPHVQVHPGPVHQNPVHASFLTNGGYAEPGPVYFIQTASGIYQAVRPVTMTAAPVGPTYYALPRFVPPATTPSPAGSGDVYNTAPLSHSHSASNIGAAGGGGGGGYNGSGASQVGLVNNENGYSQQVGVQHLPERSVGWN</sequence>
<protein>
    <recommendedName>
        <fullName evidence="3">PB1 domain-containing protein</fullName>
    </recommendedName>
</protein>
<feature type="region of interest" description="Disordered" evidence="2">
    <location>
        <begin position="1"/>
        <end position="41"/>
    </location>
</feature>
<dbReference type="PANTHER" id="PTHR31066:SF85">
    <property type="entry name" value="OS02G0809100 PROTEIN"/>
    <property type="match status" value="1"/>
</dbReference>
<keyword evidence="5" id="KW-1185">Reference proteome</keyword>
<evidence type="ECO:0000313" key="4">
    <source>
        <dbReference type="EMBL" id="KAK7275866.1"/>
    </source>
</evidence>
<dbReference type="Pfam" id="PF00564">
    <property type="entry name" value="PB1"/>
    <property type="match status" value="1"/>
</dbReference>
<dbReference type="CDD" id="cd06410">
    <property type="entry name" value="PB1_UP2"/>
    <property type="match status" value="1"/>
</dbReference>
<dbReference type="SUPFAM" id="SSF54277">
    <property type="entry name" value="CAD &amp; PB1 domains"/>
    <property type="match status" value="1"/>
</dbReference>
<comment type="caution">
    <text evidence="4">The sequence shown here is derived from an EMBL/GenBank/DDBJ whole genome shotgun (WGS) entry which is preliminary data.</text>
</comment>
<accession>A0AAN9FJS5</accession>
<evidence type="ECO:0000256" key="2">
    <source>
        <dbReference type="SAM" id="MobiDB-lite"/>
    </source>
</evidence>
<dbReference type="InterPro" id="IPR053198">
    <property type="entry name" value="Gynoecium_Dev_Regulator"/>
</dbReference>
<feature type="coiled-coil region" evidence="1">
    <location>
        <begin position="246"/>
        <end position="276"/>
    </location>
</feature>
<dbReference type="InterPro" id="IPR000270">
    <property type="entry name" value="PB1_dom"/>
</dbReference>
<feature type="compositionally biased region" description="Basic and acidic residues" evidence="2">
    <location>
        <begin position="226"/>
        <end position="239"/>
    </location>
</feature>